<dbReference type="Proteomes" id="UP000001058">
    <property type="component" value="Unassembled WGS sequence"/>
</dbReference>
<proteinExistence type="predicted"/>
<feature type="compositionally biased region" description="Low complexity" evidence="1">
    <location>
        <begin position="95"/>
        <end position="105"/>
    </location>
</feature>
<dbReference type="GeneID" id="9622299"/>
<feature type="compositionally biased region" description="Low complexity" evidence="1">
    <location>
        <begin position="239"/>
        <end position="257"/>
    </location>
</feature>
<dbReference type="EMBL" id="GL378356">
    <property type="protein sequence ID" value="EFJ45672.1"/>
    <property type="molecule type" value="Genomic_DNA"/>
</dbReference>
<evidence type="ECO:0000313" key="3">
    <source>
        <dbReference type="EMBL" id="EFJ45672.1"/>
    </source>
</evidence>
<dbReference type="SMART" id="SM01191">
    <property type="entry name" value="ENT"/>
    <property type="match status" value="1"/>
</dbReference>
<protein>
    <recommendedName>
        <fullName evidence="2">ENT domain-containing protein</fullName>
    </recommendedName>
</protein>
<sequence length="383" mass="39022">MDPIAQLGKDAYHALCIAFAAQSKDKLYSPDARDLLGVTEEEDRTIRAQIDQDPRIAALRRGELPPGGIRPLLLPSSRWECRGGTPFGGMPPPTAGAAAAAATPATGGGGGFDAAPYSSSQPKAAAAKKTAATPNSAAAAPAAAGTTGGGASGPSAPGATGSSLVGRKLQRLYPDLSPPWVTGTVMSYNTSTGRHLIQWGPPLRRESWECIADFAPQNFRWLEPGAEPAGLAGGGGAKAGTASKTGGSKSTPKSSTPKAPPPPPAPKTAPAAATASAAAATAVPGLSLPGGPSTFHATGVSLTSAPYNESFLRTCLAKNRPEDLSTTLSAIDDREIALGRELVALVEDPGDAADINRLLDESQRLAQREQQLRAELRELGVMG</sequence>
<dbReference type="AlphaFoldDB" id="D8U3U7"/>
<feature type="region of interest" description="Disordered" evidence="1">
    <location>
        <begin position="140"/>
        <end position="163"/>
    </location>
</feature>
<evidence type="ECO:0000256" key="1">
    <source>
        <dbReference type="SAM" id="MobiDB-lite"/>
    </source>
</evidence>
<accession>D8U3U7</accession>
<feature type="region of interest" description="Disordered" evidence="1">
    <location>
        <begin position="83"/>
        <end position="105"/>
    </location>
</feature>
<name>D8U3U7_VOLCA</name>
<feature type="compositionally biased region" description="Low complexity" evidence="1">
    <location>
        <begin position="153"/>
        <end position="163"/>
    </location>
</feature>
<feature type="region of interest" description="Disordered" evidence="1">
    <location>
        <begin position="225"/>
        <end position="273"/>
    </location>
</feature>
<dbReference type="KEGG" id="vcn:VOLCADRAFT_94073"/>
<dbReference type="OrthoDB" id="533394at2759"/>
<reference evidence="3 4" key="1">
    <citation type="journal article" date="2010" name="Science">
        <title>Genomic analysis of organismal complexity in the multicellular green alga Volvox carteri.</title>
        <authorList>
            <person name="Prochnik S.E."/>
            <person name="Umen J."/>
            <person name="Nedelcu A.M."/>
            <person name="Hallmann A."/>
            <person name="Miller S.M."/>
            <person name="Nishii I."/>
            <person name="Ferris P."/>
            <person name="Kuo A."/>
            <person name="Mitros T."/>
            <person name="Fritz-Laylin L.K."/>
            <person name="Hellsten U."/>
            <person name="Chapman J."/>
            <person name="Simakov O."/>
            <person name="Rensing S.A."/>
            <person name="Terry A."/>
            <person name="Pangilinan J."/>
            <person name="Kapitonov V."/>
            <person name="Jurka J."/>
            <person name="Salamov A."/>
            <person name="Shapiro H."/>
            <person name="Schmutz J."/>
            <person name="Grimwood J."/>
            <person name="Lindquist E."/>
            <person name="Lucas S."/>
            <person name="Grigoriev I.V."/>
            <person name="Schmitt R."/>
            <person name="Kirk D."/>
            <person name="Rokhsar D.S."/>
        </authorList>
    </citation>
    <scope>NUCLEOTIDE SEQUENCE [LARGE SCALE GENOMIC DNA]</scope>
    <source>
        <strain evidence="4">f. Nagariensis / Eve</strain>
    </source>
</reference>
<evidence type="ECO:0000259" key="2">
    <source>
        <dbReference type="SMART" id="SM01191"/>
    </source>
</evidence>
<dbReference type="InParanoid" id="D8U3U7"/>
<feature type="domain" description="ENT" evidence="2">
    <location>
        <begin position="1"/>
        <end position="68"/>
    </location>
</feature>
<evidence type="ECO:0000313" key="4">
    <source>
        <dbReference type="Proteomes" id="UP000001058"/>
    </source>
</evidence>
<dbReference type="RefSeq" id="XP_002953362.1">
    <property type="nucleotide sequence ID" value="XM_002953316.1"/>
</dbReference>
<dbReference type="InterPro" id="IPR005491">
    <property type="entry name" value="ENT_dom"/>
</dbReference>
<gene>
    <name evidence="3" type="ORF">VOLCADRAFT_94073</name>
</gene>
<keyword evidence="4" id="KW-1185">Reference proteome</keyword>
<organism evidence="4">
    <name type="scientific">Volvox carteri f. nagariensis</name>
    <dbReference type="NCBI Taxonomy" id="3068"/>
    <lineage>
        <taxon>Eukaryota</taxon>
        <taxon>Viridiplantae</taxon>
        <taxon>Chlorophyta</taxon>
        <taxon>core chlorophytes</taxon>
        <taxon>Chlorophyceae</taxon>
        <taxon>CS clade</taxon>
        <taxon>Chlamydomonadales</taxon>
        <taxon>Volvocaceae</taxon>
        <taxon>Volvox</taxon>
    </lineage>
</organism>
<dbReference type="STRING" id="3068.D8U3U7"/>
<feature type="compositionally biased region" description="Pro residues" evidence="1">
    <location>
        <begin position="258"/>
        <end position="267"/>
    </location>
</feature>